<dbReference type="Gene3D" id="2.130.10.10">
    <property type="entry name" value="YVTN repeat-like/Quinoprotein amine dehydrogenase"/>
    <property type="match status" value="2"/>
</dbReference>
<dbReference type="Gene3D" id="2.60.40.10">
    <property type="entry name" value="Immunoglobulins"/>
    <property type="match status" value="1"/>
</dbReference>
<dbReference type="CDD" id="cd00075">
    <property type="entry name" value="HATPase"/>
    <property type="match status" value="1"/>
</dbReference>
<keyword evidence="5" id="KW-0238">DNA-binding</keyword>
<dbReference type="PRINTS" id="PR00344">
    <property type="entry name" value="BCTRLSENSOR"/>
</dbReference>
<dbReference type="Pfam" id="PF00072">
    <property type="entry name" value="Response_reg"/>
    <property type="match status" value="1"/>
</dbReference>
<evidence type="ECO:0000256" key="3">
    <source>
        <dbReference type="ARBA" id="ARBA00022553"/>
    </source>
</evidence>
<dbReference type="GO" id="GO:0000155">
    <property type="term" value="F:phosphorelay sensor kinase activity"/>
    <property type="evidence" value="ECO:0007669"/>
    <property type="project" value="InterPro"/>
</dbReference>
<evidence type="ECO:0000259" key="9">
    <source>
        <dbReference type="PROSITE" id="PS01124"/>
    </source>
</evidence>
<dbReference type="SMART" id="SM00342">
    <property type="entry name" value="HTH_ARAC"/>
    <property type="match status" value="1"/>
</dbReference>
<reference evidence="12 13" key="1">
    <citation type="submission" date="2013-08" db="EMBL/GenBank/DDBJ databases">
        <authorList>
            <person name="Durkin A.S."/>
            <person name="Haft D.R."/>
            <person name="McCorrison J."/>
            <person name="Torralba M."/>
            <person name="Gillis M."/>
            <person name="Haft D.H."/>
            <person name="Methe B."/>
            <person name="Sutton G."/>
            <person name="Nelson K.E."/>
        </authorList>
    </citation>
    <scope>NUCLEOTIDE SEQUENCE [LARGE SCALE GENOMIC DNA]</scope>
    <source>
        <strain evidence="12 13">F0067</strain>
    </source>
</reference>
<dbReference type="SUPFAM" id="SSF46689">
    <property type="entry name" value="Homeodomain-like"/>
    <property type="match status" value="1"/>
</dbReference>
<dbReference type="PROSITE" id="PS50110">
    <property type="entry name" value="RESPONSE_REGULATORY"/>
    <property type="match status" value="1"/>
</dbReference>
<dbReference type="PANTHER" id="PTHR43547">
    <property type="entry name" value="TWO-COMPONENT HISTIDINE KINASE"/>
    <property type="match status" value="1"/>
</dbReference>
<feature type="modified residue" description="4-aspartylphosphate" evidence="7">
    <location>
        <position position="1095"/>
    </location>
</feature>
<dbReference type="SMART" id="SM00448">
    <property type="entry name" value="REC"/>
    <property type="match status" value="1"/>
</dbReference>
<dbReference type="GO" id="GO:0043565">
    <property type="term" value="F:sequence-specific DNA binding"/>
    <property type="evidence" value="ECO:0007669"/>
    <property type="project" value="InterPro"/>
</dbReference>
<dbReference type="Gene3D" id="1.10.10.60">
    <property type="entry name" value="Homeodomain-like"/>
    <property type="match status" value="1"/>
</dbReference>
<dbReference type="FunFam" id="1.10.287.130:FF:000045">
    <property type="entry name" value="Two-component system sensor histidine kinase/response regulator"/>
    <property type="match status" value="1"/>
</dbReference>
<keyword evidence="4" id="KW-0805">Transcription regulation</keyword>
<dbReference type="SMART" id="SM00387">
    <property type="entry name" value="HATPase_c"/>
    <property type="match status" value="1"/>
</dbReference>
<dbReference type="InterPro" id="IPR018060">
    <property type="entry name" value="HTH_AraC"/>
</dbReference>
<dbReference type="InterPro" id="IPR011006">
    <property type="entry name" value="CheY-like_superfamily"/>
</dbReference>
<keyword evidence="8" id="KW-1133">Transmembrane helix</keyword>
<keyword evidence="13" id="KW-1185">Reference proteome</keyword>
<dbReference type="InterPro" id="IPR004358">
    <property type="entry name" value="Sig_transdc_His_kin-like_C"/>
</dbReference>
<evidence type="ECO:0000256" key="8">
    <source>
        <dbReference type="SAM" id="Phobius"/>
    </source>
</evidence>
<dbReference type="Gene3D" id="1.10.287.130">
    <property type="match status" value="1"/>
</dbReference>
<feature type="transmembrane region" description="Helical" evidence="8">
    <location>
        <begin position="736"/>
        <end position="754"/>
    </location>
</feature>
<dbReference type="InterPro" id="IPR036890">
    <property type="entry name" value="HATPase_C_sf"/>
</dbReference>
<dbReference type="Proteomes" id="UP000016648">
    <property type="component" value="Unassembled WGS sequence"/>
</dbReference>
<dbReference type="Gene3D" id="3.30.565.10">
    <property type="entry name" value="Histidine kinase-like ATPase, C-terminal domain"/>
    <property type="match status" value="1"/>
</dbReference>
<feature type="domain" description="Response regulatory" evidence="11">
    <location>
        <begin position="1047"/>
        <end position="1162"/>
    </location>
</feature>
<evidence type="ECO:0000313" key="13">
    <source>
        <dbReference type="Proteomes" id="UP000016648"/>
    </source>
</evidence>
<sequence length="1292" mass="146068">MKRNPLITETISNHHVNAFAEDGKGHVWIATFRGLNKFDGHQYQQYFCNDDSTGLPDNQIRDILVDRQDRLWAASLNGVCRRTDQDNFVRVPFMRETGNCNNLAQDSRGRIFVCNSGGVMVYDAARERFEPAIDADLTRGSFMRLVIDRSDCLWVTTEKGLYGFDGSFRQMAFEALPFYSSDSNIHYLDAGGRLWLCLRSGMACYNTRTRRLEPLPDVLQANADIAKSRPLCIYPYDAVSILISTGAGKMYLYNIRRNTLTAPDRPDFPVKADKFWPTCLFRDSRNNIWMGSTDEGYIINYRDHKLFNNNSHLHDYIGQQPVLSLATDRQRHLWVLAKHSGLVHYDIQSKKAAPVALPELRAAGPYFLFVDRQGGLWVTTGKGVLQCKVDGGTLSVVRQYPGGLQLDMTQDRHGDVWSTGLGNQVTRYDPRSGAFERLDVGAVSFSPSLLSLKDGRVLVASFMDNVKVIRPDAMTVADFPISREEMKSCMRRPAFIPTDLYQDMGGLVWIGTDSNGLLRYNPRTRKLDAIGGMSCSDVSAIIEDNQGNLWVSTMYGLNKYDRTVGKVTQFYVSDGIGGNQFYDRAVCRLADGTLVFGGTHGITTFNPIDITTRRNLPLVFETLKVHNQQVHAYADECIDKSMDNNPEIRLRHDQNSFSISYAAIDYSEFERVHYFYKLEGIDCYWNDAGTSHEASYANLPAGHYTFRVKVANNDREKPISENAIEIYVAPTPLNSWWAWLVYIVVAAVALYFTVRIRRRIAADKRAVEREKMEKEQEQRVNKMNMSFFANISHEFRTPLTMIAGPVSMLGESADLKGNDRHLLLIVQHSIQRMLRLVNQVMDFSKLDQDTLKLNVRRMDVTALMNRICDIFLFNAHEKGIDMQKHGLDDCLLTWVDADKLDKIVSNLLSNAMKFTPSGGRIDVTLDVDDGFVKIVVADTGKGIPSSELENIFRRFYQLNDQAAGTLNWGTGIGLYYARKLARLHHGSLTAGNRDNGQGAVFTLLLPVGDRMYTEEEREAQPEVQEKRYPIGVRQPVAGGDADEEKPLILVVDDDADVVNYLQTLLSPHYRVIYRFDAESAFKALGEENPNIVLSDVVMPGMDGYEFCRRIKADAQLCHIPVVLVTAKTTVEDQIAGLNTGADAYITKPFEPKLLLALVNSQLQNRKKIHALLNQSTQTDAAVEKVLAPQDQRFMKELYEVMESELSNADIDITRVTEMLHMSRTKFYYKMKGLTGEKPAAFFRTYKLNRAAELLREGTCNVSEISDMTGFSSLSYFSTAFKRQFGVAPSEYK</sequence>
<evidence type="ECO:0000259" key="11">
    <source>
        <dbReference type="PROSITE" id="PS50110"/>
    </source>
</evidence>
<keyword evidence="8" id="KW-0812">Transmembrane</keyword>
<evidence type="ECO:0000256" key="6">
    <source>
        <dbReference type="ARBA" id="ARBA00023163"/>
    </source>
</evidence>
<dbReference type="InterPro" id="IPR015943">
    <property type="entry name" value="WD40/YVTN_repeat-like_dom_sf"/>
</dbReference>
<keyword evidence="8" id="KW-0472">Membrane</keyword>
<organism evidence="12 13">
    <name type="scientific">Segatella baroniae F0067</name>
    <dbReference type="NCBI Taxonomy" id="1115809"/>
    <lineage>
        <taxon>Bacteria</taxon>
        <taxon>Pseudomonadati</taxon>
        <taxon>Bacteroidota</taxon>
        <taxon>Bacteroidia</taxon>
        <taxon>Bacteroidales</taxon>
        <taxon>Prevotellaceae</taxon>
        <taxon>Segatella</taxon>
    </lineage>
</organism>
<dbReference type="SUPFAM" id="SSF52172">
    <property type="entry name" value="CheY-like"/>
    <property type="match status" value="1"/>
</dbReference>
<dbReference type="InterPro" id="IPR005467">
    <property type="entry name" value="His_kinase_dom"/>
</dbReference>
<dbReference type="InterPro" id="IPR011110">
    <property type="entry name" value="Reg_prop"/>
</dbReference>
<dbReference type="InterPro" id="IPR009057">
    <property type="entry name" value="Homeodomain-like_sf"/>
</dbReference>
<keyword evidence="6" id="KW-0804">Transcription</keyword>
<evidence type="ECO:0000256" key="1">
    <source>
        <dbReference type="ARBA" id="ARBA00000085"/>
    </source>
</evidence>
<evidence type="ECO:0000256" key="5">
    <source>
        <dbReference type="ARBA" id="ARBA00023125"/>
    </source>
</evidence>
<dbReference type="SUPFAM" id="SSF55874">
    <property type="entry name" value="ATPase domain of HSP90 chaperone/DNA topoisomerase II/histidine kinase"/>
    <property type="match status" value="1"/>
</dbReference>
<dbReference type="InterPro" id="IPR013783">
    <property type="entry name" value="Ig-like_fold"/>
</dbReference>
<protein>
    <recommendedName>
        <fullName evidence="2">histidine kinase</fullName>
        <ecNumber evidence="2">2.7.13.3</ecNumber>
    </recommendedName>
</protein>
<dbReference type="InterPro" id="IPR036097">
    <property type="entry name" value="HisK_dim/P_sf"/>
</dbReference>
<name>U2P4S8_9BACT</name>
<dbReference type="PROSITE" id="PS01124">
    <property type="entry name" value="HTH_ARAC_FAMILY_2"/>
    <property type="match status" value="1"/>
</dbReference>
<proteinExistence type="predicted"/>
<dbReference type="PROSITE" id="PS50109">
    <property type="entry name" value="HIS_KIN"/>
    <property type="match status" value="1"/>
</dbReference>
<dbReference type="CDD" id="cd00082">
    <property type="entry name" value="HisKA"/>
    <property type="match status" value="1"/>
</dbReference>
<feature type="domain" description="Histidine kinase" evidence="10">
    <location>
        <begin position="790"/>
        <end position="1009"/>
    </location>
</feature>
<dbReference type="InterPro" id="IPR003594">
    <property type="entry name" value="HATPase_dom"/>
</dbReference>
<evidence type="ECO:0000313" key="12">
    <source>
        <dbReference type="EMBL" id="ERK39166.1"/>
    </source>
</evidence>
<keyword evidence="3 7" id="KW-0597">Phosphoprotein</keyword>
<dbReference type="InterPro" id="IPR011123">
    <property type="entry name" value="Y_Y_Y"/>
</dbReference>
<dbReference type="GO" id="GO:0003700">
    <property type="term" value="F:DNA-binding transcription factor activity"/>
    <property type="evidence" value="ECO:0007669"/>
    <property type="project" value="InterPro"/>
</dbReference>
<dbReference type="Gene3D" id="3.40.50.2300">
    <property type="match status" value="1"/>
</dbReference>
<dbReference type="PANTHER" id="PTHR43547:SF2">
    <property type="entry name" value="HYBRID SIGNAL TRANSDUCTION HISTIDINE KINASE C"/>
    <property type="match status" value="1"/>
</dbReference>
<feature type="domain" description="HTH araC/xylS-type" evidence="9">
    <location>
        <begin position="1195"/>
        <end position="1292"/>
    </location>
</feature>
<gene>
    <name evidence="12" type="ORF">HMPREF9135_2395</name>
</gene>
<dbReference type="Pfam" id="PF07494">
    <property type="entry name" value="Reg_prop"/>
    <property type="match status" value="2"/>
</dbReference>
<dbReference type="Pfam" id="PF02518">
    <property type="entry name" value="HATPase_c"/>
    <property type="match status" value="1"/>
</dbReference>
<dbReference type="InterPro" id="IPR001789">
    <property type="entry name" value="Sig_transdc_resp-reg_receiver"/>
</dbReference>
<dbReference type="PROSITE" id="PS00041">
    <property type="entry name" value="HTH_ARAC_FAMILY_1"/>
    <property type="match status" value="1"/>
</dbReference>
<evidence type="ECO:0000256" key="7">
    <source>
        <dbReference type="PROSITE-ProRule" id="PRU00169"/>
    </source>
</evidence>
<evidence type="ECO:0000259" key="10">
    <source>
        <dbReference type="PROSITE" id="PS50109"/>
    </source>
</evidence>
<comment type="catalytic activity">
    <reaction evidence="1">
        <text>ATP + protein L-histidine = ADP + protein N-phospho-L-histidine.</text>
        <dbReference type="EC" id="2.7.13.3"/>
    </reaction>
</comment>
<dbReference type="SUPFAM" id="SSF63829">
    <property type="entry name" value="Calcium-dependent phosphotriesterase"/>
    <property type="match status" value="2"/>
</dbReference>
<dbReference type="Pfam" id="PF07495">
    <property type="entry name" value="Y_Y_Y"/>
    <property type="match status" value="1"/>
</dbReference>
<dbReference type="Pfam" id="PF00512">
    <property type="entry name" value="HisKA"/>
    <property type="match status" value="1"/>
</dbReference>
<dbReference type="PATRIC" id="fig|1115809.3.peg.1495"/>
<dbReference type="InterPro" id="IPR003661">
    <property type="entry name" value="HisK_dim/P_dom"/>
</dbReference>
<evidence type="ECO:0000256" key="2">
    <source>
        <dbReference type="ARBA" id="ARBA00012438"/>
    </source>
</evidence>
<dbReference type="SUPFAM" id="SSF47384">
    <property type="entry name" value="Homodimeric domain of signal transducing histidine kinase"/>
    <property type="match status" value="1"/>
</dbReference>
<comment type="caution">
    <text evidence="12">The sequence shown here is derived from an EMBL/GenBank/DDBJ whole genome shotgun (WGS) entry which is preliminary data.</text>
</comment>
<evidence type="ECO:0000256" key="4">
    <source>
        <dbReference type="ARBA" id="ARBA00023015"/>
    </source>
</evidence>
<dbReference type="InterPro" id="IPR018062">
    <property type="entry name" value="HTH_AraC-typ_CS"/>
</dbReference>
<dbReference type="EMBL" id="AWEY01000027">
    <property type="protein sequence ID" value="ERK39166.1"/>
    <property type="molecule type" value="Genomic_DNA"/>
</dbReference>
<dbReference type="Pfam" id="PF12833">
    <property type="entry name" value="HTH_18"/>
    <property type="match status" value="1"/>
</dbReference>
<dbReference type="EC" id="2.7.13.3" evidence="2"/>
<accession>U2P4S8</accession>
<dbReference type="SMART" id="SM00388">
    <property type="entry name" value="HisKA"/>
    <property type="match status" value="1"/>
</dbReference>